<dbReference type="EMBL" id="CAJVQB010000484">
    <property type="protein sequence ID" value="CAG8491637.1"/>
    <property type="molecule type" value="Genomic_DNA"/>
</dbReference>
<dbReference type="PROSITE" id="PS50011">
    <property type="entry name" value="PROTEIN_KINASE_DOM"/>
    <property type="match status" value="1"/>
</dbReference>
<evidence type="ECO:0000313" key="3">
    <source>
        <dbReference type="Proteomes" id="UP000789901"/>
    </source>
</evidence>
<dbReference type="InterPro" id="IPR000719">
    <property type="entry name" value="Prot_kinase_dom"/>
</dbReference>
<dbReference type="Pfam" id="PF07714">
    <property type="entry name" value="PK_Tyr_Ser-Thr"/>
    <property type="match status" value="1"/>
</dbReference>
<proteinExistence type="predicted"/>
<dbReference type="Proteomes" id="UP000789901">
    <property type="component" value="Unassembled WGS sequence"/>
</dbReference>
<comment type="caution">
    <text evidence="2">The sequence shown here is derived from an EMBL/GenBank/DDBJ whole genome shotgun (WGS) entry which is preliminary data.</text>
</comment>
<name>A0ABM8W087_GIGMA</name>
<protein>
    <submittedName>
        <fullName evidence="2">1730_t:CDS:1</fullName>
    </submittedName>
</protein>
<evidence type="ECO:0000313" key="2">
    <source>
        <dbReference type="EMBL" id="CAG8491637.1"/>
    </source>
</evidence>
<reference evidence="2 3" key="1">
    <citation type="submission" date="2021-06" db="EMBL/GenBank/DDBJ databases">
        <authorList>
            <person name="Kallberg Y."/>
            <person name="Tangrot J."/>
            <person name="Rosling A."/>
        </authorList>
    </citation>
    <scope>NUCLEOTIDE SEQUENCE [LARGE SCALE GENOMIC DNA]</scope>
    <source>
        <strain evidence="2 3">120-4 pot B 10/14</strain>
    </source>
</reference>
<dbReference type="InterPro" id="IPR011009">
    <property type="entry name" value="Kinase-like_dom_sf"/>
</dbReference>
<accession>A0ABM8W087</accession>
<sequence length="222" mass="25684">MNVHQNIHYSQVLFDNQFIDDDFINGTYTRDSEHLKIPYDQFTNIICINKGGSSAIYKATWKHDHENEIDVVLKVIENTKNMYSIFLNELMIYNRCGKSFSDLHFQEIYGVSQDPKTKKFIIVMKLALHGDLHHFLLNNIDILSWYQKLNILKTIAWNLMNLHQKNIIHCDFHSGNILINGDVPNDGIYSPSKISSTMAGFVHEILTTSLEETLDRGLDHVS</sequence>
<dbReference type="Gene3D" id="1.10.510.10">
    <property type="entry name" value="Transferase(Phosphotransferase) domain 1"/>
    <property type="match status" value="1"/>
</dbReference>
<dbReference type="InterPro" id="IPR001245">
    <property type="entry name" value="Ser-Thr/Tyr_kinase_cat_dom"/>
</dbReference>
<feature type="domain" description="Protein kinase" evidence="1">
    <location>
        <begin position="42"/>
        <end position="222"/>
    </location>
</feature>
<keyword evidence="3" id="KW-1185">Reference proteome</keyword>
<gene>
    <name evidence="2" type="ORF">GMARGA_LOCUS1747</name>
</gene>
<evidence type="ECO:0000259" key="1">
    <source>
        <dbReference type="PROSITE" id="PS50011"/>
    </source>
</evidence>
<organism evidence="2 3">
    <name type="scientific">Gigaspora margarita</name>
    <dbReference type="NCBI Taxonomy" id="4874"/>
    <lineage>
        <taxon>Eukaryota</taxon>
        <taxon>Fungi</taxon>
        <taxon>Fungi incertae sedis</taxon>
        <taxon>Mucoromycota</taxon>
        <taxon>Glomeromycotina</taxon>
        <taxon>Glomeromycetes</taxon>
        <taxon>Diversisporales</taxon>
        <taxon>Gigasporaceae</taxon>
        <taxon>Gigaspora</taxon>
    </lineage>
</organism>
<dbReference type="PANTHER" id="PTHR44329">
    <property type="entry name" value="SERINE/THREONINE-PROTEIN KINASE TNNI3K-RELATED"/>
    <property type="match status" value="1"/>
</dbReference>
<dbReference type="PANTHER" id="PTHR44329:SF291">
    <property type="entry name" value="PROTEIN KINASE DOMAIN-CONTAINING PROTEIN"/>
    <property type="match status" value="1"/>
</dbReference>
<dbReference type="SUPFAM" id="SSF56112">
    <property type="entry name" value="Protein kinase-like (PK-like)"/>
    <property type="match status" value="1"/>
</dbReference>
<dbReference type="InterPro" id="IPR051681">
    <property type="entry name" value="Ser/Thr_Kinases-Pseudokinases"/>
</dbReference>
<dbReference type="SMART" id="SM00220">
    <property type="entry name" value="S_TKc"/>
    <property type="match status" value="1"/>
</dbReference>